<dbReference type="Proteomes" id="UP000817658">
    <property type="component" value="Chromosome 1"/>
</dbReference>
<accession>Q656I0</accession>
<reference evidence="2" key="1">
    <citation type="journal article" date="2002" name="Nature">
        <title>The genome sequence and structure of rice chromosome 1.</title>
        <authorList>
            <person name="Sasaki T."/>
            <person name="Matsumoto T."/>
            <person name="Yamamoto K."/>
            <person name="Sakata K."/>
            <person name="Baba T."/>
            <person name="Katayose Y."/>
            <person name="Wu J."/>
            <person name="Niimura Y."/>
            <person name="Cheng Z."/>
            <person name="Nagamura Y."/>
            <person name="Antonio B.A."/>
            <person name="Kanamori H."/>
            <person name="Hosokawa S."/>
            <person name="Masukawa M."/>
            <person name="Arikawa K."/>
            <person name="Chiden Y."/>
            <person name="Hayashi M."/>
            <person name="Okamoto M."/>
            <person name="Ando T."/>
            <person name="Aoki H."/>
            <person name="Arita K."/>
            <person name="Hamada M."/>
            <person name="Harada C."/>
            <person name="Hijishita S."/>
            <person name="Honda M."/>
            <person name="Ichikawa Y."/>
            <person name="Idonuma A."/>
            <person name="Iijima M."/>
            <person name="Ikeda M."/>
            <person name="Ikeno M."/>
            <person name="Itoh S."/>
            <person name="Itoh T."/>
            <person name="Itoh Y."/>
            <person name="Itoh Y."/>
            <person name="Iwabuchi A."/>
            <person name="Kamiya K."/>
            <person name="Karasawa W."/>
            <person name="Katagiri S."/>
            <person name="Kikuta A."/>
            <person name="Kobayashi N."/>
            <person name="Kono I."/>
            <person name="Machita K."/>
            <person name="Maehara T."/>
            <person name="Mizuno H."/>
            <person name="Mizubayashi T."/>
            <person name="Mukai Y."/>
            <person name="Nagasaki H."/>
            <person name="Nakashima M."/>
            <person name="Nakama Y."/>
            <person name="Nakamichi Y."/>
            <person name="Nakamura M."/>
            <person name="Namiki N."/>
            <person name="Negishi M."/>
            <person name="Ohta I."/>
            <person name="Ono N."/>
            <person name="Saji S."/>
            <person name="Sakai K."/>
            <person name="Shibata M."/>
            <person name="Shimokawa T."/>
            <person name="Shomura A."/>
            <person name="Song J."/>
            <person name="Takazaki Y."/>
            <person name="Terasawa K."/>
            <person name="Tsuji K."/>
            <person name="Waki K."/>
            <person name="Yamagata H."/>
            <person name="Yamane H."/>
            <person name="Yoshiki S."/>
            <person name="Yoshihara R."/>
            <person name="Yukawa K."/>
            <person name="Zhong H."/>
            <person name="Iwama H."/>
            <person name="Endo T."/>
            <person name="Ito H."/>
            <person name="Hahn J.H."/>
            <person name="Kim H.I."/>
            <person name="Eun M.Y."/>
            <person name="Yano M."/>
            <person name="Jiang J."/>
            <person name="Gojobori T."/>
        </authorList>
    </citation>
    <scope>NUCLEOTIDE SEQUENCE [LARGE SCALE GENOMIC DNA]</scope>
</reference>
<feature type="compositionally biased region" description="Basic and acidic residues" evidence="1">
    <location>
        <begin position="17"/>
        <end position="29"/>
    </location>
</feature>
<dbReference type="AlphaFoldDB" id="Q656I0"/>
<feature type="region of interest" description="Disordered" evidence="1">
    <location>
        <begin position="1"/>
        <end position="56"/>
    </location>
</feature>
<name>Q656I0_ORYSJ</name>
<evidence type="ECO:0000313" key="2">
    <source>
        <dbReference type="EMBL" id="BAD45289.1"/>
    </source>
</evidence>
<evidence type="ECO:0000256" key="1">
    <source>
        <dbReference type="SAM" id="MobiDB-lite"/>
    </source>
</evidence>
<sequence length="56" mass="5565">MWPGEGRAGRGGVNEGGGREDALERRGAGGRDWAPGGGREAEAEMRGKGGGVGGRG</sequence>
<gene>
    <name evidence="2" type="primary">B1012D10.24</name>
</gene>
<protein>
    <submittedName>
        <fullName evidence="2">Uncharacterized protein</fullName>
    </submittedName>
</protein>
<organism evidence="2">
    <name type="scientific">Oryza sativa subsp. japonica</name>
    <name type="common">Rice</name>
    <dbReference type="NCBI Taxonomy" id="39947"/>
    <lineage>
        <taxon>Eukaryota</taxon>
        <taxon>Viridiplantae</taxon>
        <taxon>Streptophyta</taxon>
        <taxon>Embryophyta</taxon>
        <taxon>Tracheophyta</taxon>
        <taxon>Spermatophyta</taxon>
        <taxon>Magnoliopsida</taxon>
        <taxon>Liliopsida</taxon>
        <taxon>Poales</taxon>
        <taxon>Poaceae</taxon>
        <taxon>BOP clade</taxon>
        <taxon>Oryzoideae</taxon>
        <taxon>Oryzeae</taxon>
        <taxon>Oryzinae</taxon>
        <taxon>Oryza</taxon>
        <taxon>Oryza sativa</taxon>
    </lineage>
</organism>
<proteinExistence type="predicted"/>
<dbReference type="EMBL" id="AP003535">
    <property type="protein sequence ID" value="BAD45289.1"/>
    <property type="molecule type" value="Genomic_DNA"/>
</dbReference>